<dbReference type="Pfam" id="PF00583">
    <property type="entry name" value="Acetyltransf_1"/>
    <property type="match status" value="1"/>
</dbReference>
<dbReference type="AlphaFoldDB" id="A0A239DPX2"/>
<dbReference type="OrthoDB" id="164800at2"/>
<reference evidence="2 3" key="1">
    <citation type="submission" date="2017-06" db="EMBL/GenBank/DDBJ databases">
        <authorList>
            <person name="Kim H.J."/>
            <person name="Triplett B.A."/>
        </authorList>
    </citation>
    <scope>NUCLEOTIDE SEQUENCE [LARGE SCALE GENOMIC DNA]</scope>
    <source>
        <strain evidence="2 3">CGMCC 4.1858</strain>
    </source>
</reference>
<gene>
    <name evidence="2" type="ORF">SAMN05216252_10572</name>
</gene>
<evidence type="ECO:0000313" key="2">
    <source>
        <dbReference type="EMBL" id="SNS33793.1"/>
    </source>
</evidence>
<dbReference type="SUPFAM" id="SSF55729">
    <property type="entry name" value="Acyl-CoA N-acyltransferases (Nat)"/>
    <property type="match status" value="1"/>
</dbReference>
<protein>
    <recommendedName>
        <fullName evidence="1">N-acetyltransferase domain-containing protein</fullName>
    </recommendedName>
</protein>
<dbReference type="EMBL" id="FZOF01000005">
    <property type="protein sequence ID" value="SNS33793.1"/>
    <property type="molecule type" value="Genomic_DNA"/>
</dbReference>
<dbReference type="InterPro" id="IPR000182">
    <property type="entry name" value="GNAT_dom"/>
</dbReference>
<accession>A0A239DPX2</accession>
<proteinExistence type="predicted"/>
<organism evidence="2 3">
    <name type="scientific">Actinacidiphila glaucinigra</name>
    <dbReference type="NCBI Taxonomy" id="235986"/>
    <lineage>
        <taxon>Bacteria</taxon>
        <taxon>Bacillati</taxon>
        <taxon>Actinomycetota</taxon>
        <taxon>Actinomycetes</taxon>
        <taxon>Kitasatosporales</taxon>
        <taxon>Streptomycetaceae</taxon>
        <taxon>Actinacidiphila</taxon>
    </lineage>
</organism>
<dbReference type="Proteomes" id="UP000198280">
    <property type="component" value="Unassembled WGS sequence"/>
</dbReference>
<dbReference type="GO" id="GO:0016747">
    <property type="term" value="F:acyltransferase activity, transferring groups other than amino-acyl groups"/>
    <property type="evidence" value="ECO:0007669"/>
    <property type="project" value="InterPro"/>
</dbReference>
<evidence type="ECO:0000313" key="3">
    <source>
        <dbReference type="Proteomes" id="UP000198280"/>
    </source>
</evidence>
<dbReference type="Gene3D" id="3.40.630.30">
    <property type="match status" value="1"/>
</dbReference>
<feature type="domain" description="N-acetyltransferase" evidence="1">
    <location>
        <begin position="124"/>
        <end position="256"/>
    </location>
</feature>
<dbReference type="RefSeq" id="WP_089223658.1">
    <property type="nucleotide sequence ID" value="NZ_FZOF01000005.1"/>
</dbReference>
<dbReference type="InterPro" id="IPR016181">
    <property type="entry name" value="Acyl_CoA_acyltransferase"/>
</dbReference>
<name>A0A239DPX2_9ACTN</name>
<evidence type="ECO:0000259" key="1">
    <source>
        <dbReference type="PROSITE" id="PS51186"/>
    </source>
</evidence>
<sequence>MSETISDAAVDALYGAMERLTDLLPGGFARHGTNGERLLCTGLPVAVLNTVCTGRGPALRETEALAEELSATGLPWSVQVRGEADPEVRALADRFGLTATTTLPLLAWDAASLPGLPAALPGDGTVRKLGGAEAGRYSAALAAGFGMPEEIADAFALPALLDAPDMTAFTLDVDGEPVATGFNVMVGDHVGLFNGSVPPLHRGNGHYRALVTARLRDAVASGARHAFTQNSPMSRPLYESLGFRLVEDWTYLTPAS</sequence>
<keyword evidence="3" id="KW-1185">Reference proteome</keyword>
<dbReference type="PROSITE" id="PS51186">
    <property type="entry name" value="GNAT"/>
    <property type="match status" value="1"/>
</dbReference>